<dbReference type="Proteomes" id="UP000605676">
    <property type="component" value="Unassembled WGS sequence"/>
</dbReference>
<feature type="transmembrane region" description="Helical" evidence="5">
    <location>
        <begin position="45"/>
        <end position="68"/>
    </location>
</feature>
<dbReference type="InterPro" id="IPR011701">
    <property type="entry name" value="MFS"/>
</dbReference>
<feature type="transmembrane region" description="Helical" evidence="5">
    <location>
        <begin position="263"/>
        <end position="281"/>
    </location>
</feature>
<dbReference type="EMBL" id="JAENRR010000031">
    <property type="protein sequence ID" value="MBK3518335.1"/>
    <property type="molecule type" value="Genomic_DNA"/>
</dbReference>
<dbReference type="PANTHER" id="PTHR23530:SF1">
    <property type="entry name" value="PERMEASE, MAJOR FACILITATOR SUPERFAMILY-RELATED"/>
    <property type="match status" value="1"/>
</dbReference>
<evidence type="ECO:0000256" key="3">
    <source>
        <dbReference type="ARBA" id="ARBA00022989"/>
    </source>
</evidence>
<evidence type="ECO:0000313" key="7">
    <source>
        <dbReference type="Proteomes" id="UP000605676"/>
    </source>
</evidence>
<feature type="transmembrane region" description="Helical" evidence="5">
    <location>
        <begin position="372"/>
        <end position="405"/>
    </location>
</feature>
<dbReference type="SUPFAM" id="SSF103473">
    <property type="entry name" value="MFS general substrate transporter"/>
    <property type="match status" value="1"/>
</dbReference>
<protein>
    <submittedName>
        <fullName evidence="6">MFS transporter</fullName>
    </submittedName>
</protein>
<dbReference type="Gene3D" id="1.20.1250.20">
    <property type="entry name" value="MFS general substrate transporter like domains"/>
    <property type="match status" value="1"/>
</dbReference>
<feature type="transmembrane region" description="Helical" evidence="5">
    <location>
        <begin position="141"/>
        <end position="159"/>
    </location>
</feature>
<name>A0ABS1HKY5_9BACT</name>
<dbReference type="PANTHER" id="PTHR23530">
    <property type="entry name" value="TRANSPORT PROTEIN-RELATED"/>
    <property type="match status" value="1"/>
</dbReference>
<organism evidence="6 7">
    <name type="scientific">Carboxylicivirga marina</name>
    <dbReference type="NCBI Taxonomy" id="2800988"/>
    <lineage>
        <taxon>Bacteria</taxon>
        <taxon>Pseudomonadati</taxon>
        <taxon>Bacteroidota</taxon>
        <taxon>Bacteroidia</taxon>
        <taxon>Marinilabiliales</taxon>
        <taxon>Marinilabiliaceae</taxon>
        <taxon>Carboxylicivirga</taxon>
    </lineage>
</organism>
<dbReference type="RefSeq" id="WP_200465562.1">
    <property type="nucleotide sequence ID" value="NZ_JAENRR010000031.1"/>
</dbReference>
<proteinExistence type="predicted"/>
<evidence type="ECO:0000256" key="1">
    <source>
        <dbReference type="ARBA" id="ARBA00004141"/>
    </source>
</evidence>
<feature type="transmembrane region" description="Helical" evidence="5">
    <location>
        <begin position="80"/>
        <end position="105"/>
    </location>
</feature>
<dbReference type="InterPro" id="IPR036259">
    <property type="entry name" value="MFS_trans_sf"/>
</dbReference>
<keyword evidence="2 5" id="KW-0812">Transmembrane</keyword>
<evidence type="ECO:0000256" key="2">
    <source>
        <dbReference type="ARBA" id="ARBA00022692"/>
    </source>
</evidence>
<keyword evidence="7" id="KW-1185">Reference proteome</keyword>
<comment type="subcellular location">
    <subcellularLocation>
        <location evidence="1">Membrane</location>
        <topology evidence="1">Multi-pass membrane protein</topology>
    </subcellularLocation>
</comment>
<dbReference type="PROSITE" id="PS00216">
    <property type="entry name" value="SUGAR_TRANSPORT_1"/>
    <property type="match status" value="1"/>
</dbReference>
<evidence type="ECO:0000256" key="5">
    <source>
        <dbReference type="SAM" id="Phobius"/>
    </source>
</evidence>
<evidence type="ECO:0000313" key="6">
    <source>
        <dbReference type="EMBL" id="MBK3518335.1"/>
    </source>
</evidence>
<dbReference type="Pfam" id="PF07690">
    <property type="entry name" value="MFS_1"/>
    <property type="match status" value="1"/>
</dbReference>
<keyword evidence="3 5" id="KW-1133">Transmembrane helix</keyword>
<reference evidence="6 7" key="1">
    <citation type="submission" date="2021-01" db="EMBL/GenBank/DDBJ databases">
        <title>Carboxyliciviraga sp.nov., isolated from coastal sediments.</title>
        <authorList>
            <person name="Lu D."/>
            <person name="Zhang T."/>
        </authorList>
    </citation>
    <scope>NUCLEOTIDE SEQUENCE [LARGE SCALE GENOMIC DNA]</scope>
    <source>
        <strain evidence="6 7">N1Y132</strain>
    </source>
</reference>
<comment type="caution">
    <text evidence="6">The sequence shown here is derived from an EMBL/GenBank/DDBJ whole genome shotgun (WGS) entry which is preliminary data.</text>
</comment>
<feature type="transmembrane region" description="Helical" evidence="5">
    <location>
        <begin position="302"/>
        <end position="335"/>
    </location>
</feature>
<gene>
    <name evidence="6" type="ORF">JIV24_13400</name>
</gene>
<keyword evidence="4 5" id="KW-0472">Membrane</keyword>
<dbReference type="InterPro" id="IPR005829">
    <property type="entry name" value="Sugar_transporter_CS"/>
</dbReference>
<dbReference type="InterPro" id="IPR053160">
    <property type="entry name" value="MFS_DHA3_Transporter"/>
</dbReference>
<evidence type="ECO:0000256" key="4">
    <source>
        <dbReference type="ARBA" id="ARBA00023136"/>
    </source>
</evidence>
<accession>A0ABS1HKY5</accession>
<sequence>MSISKDKQFYKFSLYGFFKNLKFFDPVLLLFFIDKGISYSEIGILYAFRELVINIFEIISGVIADVFGRKRALIGAFVSYLISFVLFYSFANFWGFMLAFLFYGVGDSFRTGTHKAMIHAYLVRNQWLDIKTRYYGMTRSWSQKGAAISSLLSAAFIFYTGDYSLMFLFTLVPYFFDLVLISSYPSYLNGNKSEGWSTILLDFKKHLVALYQSVKELSALKALVLTSSFTGYYKAMRDYVQLIVTSLSASLLLSKSFSEEQNIAIYIGVTYFLIYWLTSFASKKAFLFEKYLKGVKNSLSQLQIIGYVLGFIAGMLFLFDYYLFALLFFSCIFIIQNLRKPLAMNYITLRFDDDLMASVMSVESQSETVFTAIFALILGILVEVFGLGWGITSLSVVLIVLSLLIRRLKI</sequence>